<proteinExistence type="predicted"/>
<evidence type="ECO:0000313" key="1">
    <source>
        <dbReference type="EMBL" id="MBB4098056.1"/>
    </source>
</evidence>
<evidence type="ECO:0000313" key="2">
    <source>
        <dbReference type="Proteomes" id="UP000557392"/>
    </source>
</evidence>
<dbReference type="EMBL" id="JACIEH010000001">
    <property type="protein sequence ID" value="MBB4098056.1"/>
    <property type="molecule type" value="Genomic_DNA"/>
</dbReference>
<name>A0A7W6JT77_9SPHN</name>
<gene>
    <name evidence="1" type="ORF">GGR46_001589</name>
</gene>
<reference evidence="1 2" key="1">
    <citation type="submission" date="2020-08" db="EMBL/GenBank/DDBJ databases">
        <title>Genomic Encyclopedia of Type Strains, Phase IV (KMG-IV): sequencing the most valuable type-strain genomes for metagenomic binning, comparative biology and taxonomic classification.</title>
        <authorList>
            <person name="Goeker M."/>
        </authorList>
    </citation>
    <scope>NUCLEOTIDE SEQUENCE [LARGE SCALE GENOMIC DNA]</scope>
    <source>
        <strain evidence="1 2">DSM 101806</strain>
    </source>
</reference>
<keyword evidence="2" id="KW-1185">Reference proteome</keyword>
<accession>A0A7W6JT77</accession>
<dbReference type="Proteomes" id="UP000557392">
    <property type="component" value="Unassembled WGS sequence"/>
</dbReference>
<dbReference type="AlphaFoldDB" id="A0A7W6JT77"/>
<organism evidence="1 2">
    <name type="scientific">Sphingomonas kyeonggiensis</name>
    <dbReference type="NCBI Taxonomy" id="1268553"/>
    <lineage>
        <taxon>Bacteria</taxon>
        <taxon>Pseudomonadati</taxon>
        <taxon>Pseudomonadota</taxon>
        <taxon>Alphaproteobacteria</taxon>
        <taxon>Sphingomonadales</taxon>
        <taxon>Sphingomonadaceae</taxon>
        <taxon>Sphingomonas</taxon>
    </lineage>
</organism>
<protein>
    <submittedName>
        <fullName evidence="1">Uncharacterized protein</fullName>
    </submittedName>
</protein>
<sequence>MIATLLLLATAAPAPLPAPDLLDPARAGKIRCIGPDTRARTCATMVRYTVHEDGRFDAAVTGVVSTEPTILIEYQTSGQIEDGAACSTVRPIDFRSGKLTKDGAGLAPAIETSVRQRLMLALQPLAGRKRCYRDRADGDGIISDVIVDGQVRADMNQRVLWVSPEEGWAPGL</sequence>
<comment type="caution">
    <text evidence="1">The sequence shown here is derived from an EMBL/GenBank/DDBJ whole genome shotgun (WGS) entry which is preliminary data.</text>
</comment>